<dbReference type="PANTHER" id="PTHR31852">
    <property type="entry name" value="LATE EMBRYOGENESIS ABUNDANT (LEA) HYDROXYPROLINE-RICH GLYCOPROTEIN FAMILY"/>
    <property type="match status" value="1"/>
</dbReference>
<evidence type="ECO:0000313" key="2">
    <source>
        <dbReference type="EMBL" id="KAL3524338.1"/>
    </source>
</evidence>
<feature type="transmembrane region" description="Helical" evidence="1">
    <location>
        <begin position="39"/>
        <end position="62"/>
    </location>
</feature>
<reference evidence="2 3" key="1">
    <citation type="submission" date="2024-11" db="EMBL/GenBank/DDBJ databases">
        <title>A near-complete genome assembly of Cinchona calisaya.</title>
        <authorList>
            <person name="Lian D.C."/>
            <person name="Zhao X.W."/>
            <person name="Wei L."/>
        </authorList>
    </citation>
    <scope>NUCLEOTIDE SEQUENCE [LARGE SCALE GENOMIC DNA]</scope>
    <source>
        <tissue evidence="2">Nenye</tissue>
    </source>
</reference>
<dbReference type="Proteomes" id="UP001630127">
    <property type="component" value="Unassembled WGS sequence"/>
</dbReference>
<keyword evidence="3" id="KW-1185">Reference proteome</keyword>
<dbReference type="EMBL" id="JBJUIK010000007">
    <property type="protein sequence ID" value="KAL3524338.1"/>
    <property type="molecule type" value="Genomic_DNA"/>
</dbReference>
<keyword evidence="1" id="KW-0812">Transmembrane</keyword>
<comment type="caution">
    <text evidence="2">The sequence shown here is derived from an EMBL/GenBank/DDBJ whole genome shotgun (WGS) entry which is preliminary data.</text>
</comment>
<gene>
    <name evidence="2" type="ORF">ACH5RR_017172</name>
</gene>
<organism evidence="2 3">
    <name type="scientific">Cinchona calisaya</name>
    <dbReference type="NCBI Taxonomy" id="153742"/>
    <lineage>
        <taxon>Eukaryota</taxon>
        <taxon>Viridiplantae</taxon>
        <taxon>Streptophyta</taxon>
        <taxon>Embryophyta</taxon>
        <taxon>Tracheophyta</taxon>
        <taxon>Spermatophyta</taxon>
        <taxon>Magnoliopsida</taxon>
        <taxon>eudicotyledons</taxon>
        <taxon>Gunneridae</taxon>
        <taxon>Pentapetalae</taxon>
        <taxon>asterids</taxon>
        <taxon>lamiids</taxon>
        <taxon>Gentianales</taxon>
        <taxon>Rubiaceae</taxon>
        <taxon>Cinchonoideae</taxon>
        <taxon>Cinchoneae</taxon>
        <taxon>Cinchona</taxon>
    </lineage>
</organism>
<evidence type="ECO:0000313" key="3">
    <source>
        <dbReference type="Proteomes" id="UP001630127"/>
    </source>
</evidence>
<keyword evidence="1" id="KW-1133">Transmembrane helix</keyword>
<evidence type="ECO:0008006" key="4">
    <source>
        <dbReference type="Google" id="ProtNLM"/>
    </source>
</evidence>
<protein>
    <recommendedName>
        <fullName evidence="4">Late embryogenesis abundant protein LEA-2 subgroup domain-containing protein</fullName>
    </recommendedName>
</protein>
<accession>A0ABD2ZYG0</accession>
<dbReference type="InterPro" id="IPR055301">
    <property type="entry name" value="Lea14-like_2"/>
</dbReference>
<evidence type="ECO:0000256" key="1">
    <source>
        <dbReference type="SAM" id="Phobius"/>
    </source>
</evidence>
<dbReference type="AlphaFoldDB" id="A0ABD2ZYG0"/>
<sequence length="212" mass="23837">MADKDQQQVYPVVREAKNDDVESATVDSKELRKKKRLKCLAYVAAFAVFQTGIILIFVLTIMKIRTPKFRVRSATFESFEVGTPENPSFNLKMDAQLGVKNANFGNYKFHNSTIVFFYDNTPVGEAVVRNTKAGWRSTKKLNVVVDLSSRDLPSNMQLGNDISSGLLTLNTRSRLNGKVQLIFIFKKNKSIDMDCTLTINLAEKALRGISCK</sequence>
<proteinExistence type="predicted"/>
<name>A0ABD2ZYG0_9GENT</name>
<keyword evidence="1" id="KW-0472">Membrane</keyword>